<dbReference type="OrthoDB" id="9796880at2"/>
<comment type="pathway">
    <text evidence="6">Alkaloid degradation; nicotine degradation.</text>
</comment>
<dbReference type="GO" id="GO:0051537">
    <property type="term" value="F:2 iron, 2 sulfur cluster binding"/>
    <property type="evidence" value="ECO:0007669"/>
    <property type="project" value="UniProtKB-KW"/>
</dbReference>
<dbReference type="InterPro" id="IPR001041">
    <property type="entry name" value="2Fe-2S_ferredoxin-type"/>
</dbReference>
<dbReference type="PANTHER" id="PTHR44379:SF8">
    <property type="entry name" value="XANTHINE DEHYDROGENASE IRON-SULFUR-BINDING SUBUNIT XDHC-RELATED"/>
    <property type="match status" value="1"/>
</dbReference>
<dbReference type="Pfam" id="PF00111">
    <property type="entry name" value="Fer2"/>
    <property type="match status" value="1"/>
</dbReference>
<dbReference type="InterPro" id="IPR002888">
    <property type="entry name" value="2Fe-2S-bd"/>
</dbReference>
<evidence type="ECO:0000256" key="6">
    <source>
        <dbReference type="ARBA" id="ARBA00060707"/>
    </source>
</evidence>
<gene>
    <name evidence="8" type="ORF">DSOL_1406</name>
</gene>
<evidence type="ECO:0000313" key="8">
    <source>
        <dbReference type="EMBL" id="OLN32655.1"/>
    </source>
</evidence>
<proteinExistence type="predicted"/>
<evidence type="ECO:0000256" key="4">
    <source>
        <dbReference type="ARBA" id="ARBA00023004"/>
    </source>
</evidence>
<evidence type="ECO:0000256" key="1">
    <source>
        <dbReference type="ARBA" id="ARBA00022714"/>
    </source>
</evidence>
<keyword evidence="1" id="KW-0001">2Fe-2S</keyword>
<organism evidence="8 9">
    <name type="scientific">Desulfosporosinus metallidurans</name>
    <dbReference type="NCBI Taxonomy" id="1888891"/>
    <lineage>
        <taxon>Bacteria</taxon>
        <taxon>Bacillati</taxon>
        <taxon>Bacillota</taxon>
        <taxon>Clostridia</taxon>
        <taxon>Eubacteriales</taxon>
        <taxon>Desulfitobacteriaceae</taxon>
        <taxon>Desulfosporosinus</taxon>
    </lineage>
</organism>
<dbReference type="InterPro" id="IPR036010">
    <property type="entry name" value="2Fe-2S_ferredoxin-like_sf"/>
</dbReference>
<dbReference type="FunFam" id="3.10.20.30:FF:000020">
    <property type="entry name" value="Xanthine dehydrogenase iron-sulfur subunit"/>
    <property type="match status" value="1"/>
</dbReference>
<dbReference type="PANTHER" id="PTHR44379">
    <property type="entry name" value="OXIDOREDUCTASE WITH IRON-SULFUR SUBUNIT"/>
    <property type="match status" value="1"/>
</dbReference>
<dbReference type="EMBL" id="MLBF01000007">
    <property type="protein sequence ID" value="OLN32655.1"/>
    <property type="molecule type" value="Genomic_DNA"/>
</dbReference>
<dbReference type="CDD" id="cd00207">
    <property type="entry name" value="fer2"/>
    <property type="match status" value="1"/>
</dbReference>
<dbReference type="Gene3D" id="1.10.150.120">
    <property type="entry name" value="[2Fe-2S]-binding domain"/>
    <property type="match status" value="1"/>
</dbReference>
<keyword evidence="4" id="KW-0408">Iron</keyword>
<dbReference type="AlphaFoldDB" id="A0A1Q8QZB8"/>
<dbReference type="InterPro" id="IPR006058">
    <property type="entry name" value="2Fe2S_fd_BS"/>
</dbReference>
<dbReference type="InterPro" id="IPR036884">
    <property type="entry name" value="2Fe-2S-bd_dom_sf"/>
</dbReference>
<feature type="domain" description="2Fe-2S ferredoxin-type" evidence="7">
    <location>
        <begin position="3"/>
        <end position="79"/>
    </location>
</feature>
<dbReference type="Gene3D" id="3.10.20.30">
    <property type="match status" value="1"/>
</dbReference>
<keyword evidence="3" id="KW-0560">Oxidoreductase</keyword>
<evidence type="ECO:0000256" key="5">
    <source>
        <dbReference type="ARBA" id="ARBA00023014"/>
    </source>
</evidence>
<dbReference type="InterPro" id="IPR012675">
    <property type="entry name" value="Beta-grasp_dom_sf"/>
</dbReference>
<dbReference type="PROSITE" id="PS51085">
    <property type="entry name" value="2FE2S_FER_2"/>
    <property type="match status" value="1"/>
</dbReference>
<dbReference type="FunFam" id="1.10.150.120:FF:000003">
    <property type="entry name" value="Carbon monoxide dehydrogenase, small subunit"/>
    <property type="match status" value="1"/>
</dbReference>
<dbReference type="STRING" id="1888891.DSOL_1406"/>
<keyword evidence="9" id="KW-1185">Reference proteome</keyword>
<dbReference type="GO" id="GO:0016491">
    <property type="term" value="F:oxidoreductase activity"/>
    <property type="evidence" value="ECO:0007669"/>
    <property type="project" value="UniProtKB-KW"/>
</dbReference>
<evidence type="ECO:0000313" key="9">
    <source>
        <dbReference type="Proteomes" id="UP000186102"/>
    </source>
</evidence>
<protein>
    <submittedName>
        <fullName evidence="8">Xanthine dehydrogenase iron-sulfur subunit</fullName>
    </submittedName>
</protein>
<keyword evidence="2" id="KW-0479">Metal-binding</keyword>
<sequence>MKMQITLTVNGDKYELLVSPLSKLVDVLREELGITGTKKGCGEGECGACTVIMDGQPVSSCLVLAPQADGKSILTIEGLESRDGILDPIQESFMKKGAIQCGYCSPGMILTAKALLLVNEHPSEDEIRNAISGNLCRCTGYQKIVDAVLDVTEKE</sequence>
<dbReference type="SUPFAM" id="SSF47741">
    <property type="entry name" value="CO dehydrogenase ISP C-domain like"/>
    <property type="match status" value="1"/>
</dbReference>
<accession>A0A1Q8QZB8</accession>
<dbReference type="GO" id="GO:0046872">
    <property type="term" value="F:metal ion binding"/>
    <property type="evidence" value="ECO:0007669"/>
    <property type="project" value="UniProtKB-KW"/>
</dbReference>
<dbReference type="Proteomes" id="UP000186102">
    <property type="component" value="Unassembled WGS sequence"/>
</dbReference>
<name>A0A1Q8QZB8_9FIRM</name>
<comment type="caution">
    <text evidence="8">The sequence shown here is derived from an EMBL/GenBank/DDBJ whole genome shotgun (WGS) entry which is preliminary data.</text>
</comment>
<dbReference type="SUPFAM" id="SSF54292">
    <property type="entry name" value="2Fe-2S ferredoxin-like"/>
    <property type="match status" value="1"/>
</dbReference>
<dbReference type="InterPro" id="IPR051452">
    <property type="entry name" value="Diverse_Oxidoreductases"/>
</dbReference>
<evidence type="ECO:0000259" key="7">
    <source>
        <dbReference type="PROSITE" id="PS51085"/>
    </source>
</evidence>
<evidence type="ECO:0000256" key="3">
    <source>
        <dbReference type="ARBA" id="ARBA00023002"/>
    </source>
</evidence>
<reference evidence="8 9" key="1">
    <citation type="submission" date="2016-09" db="EMBL/GenBank/DDBJ databases">
        <title>Complete genome of Desulfosporosinus sp. OL.</title>
        <authorList>
            <person name="Mardanov A."/>
            <person name="Beletsky A."/>
            <person name="Panova A."/>
            <person name="Karnachuk O."/>
            <person name="Ravin N."/>
        </authorList>
    </citation>
    <scope>NUCLEOTIDE SEQUENCE [LARGE SCALE GENOMIC DNA]</scope>
    <source>
        <strain evidence="8 9">OL</strain>
    </source>
</reference>
<evidence type="ECO:0000256" key="2">
    <source>
        <dbReference type="ARBA" id="ARBA00022723"/>
    </source>
</evidence>
<dbReference type="RefSeq" id="WP_075364131.1">
    <property type="nucleotide sequence ID" value="NZ_MLBF01000007.1"/>
</dbReference>
<dbReference type="PROSITE" id="PS00197">
    <property type="entry name" value="2FE2S_FER_1"/>
    <property type="match status" value="1"/>
</dbReference>
<dbReference type="Pfam" id="PF01799">
    <property type="entry name" value="Fer2_2"/>
    <property type="match status" value="1"/>
</dbReference>
<keyword evidence="5" id="KW-0411">Iron-sulfur</keyword>